<sequence>MKQIYSDIIQFRGTHYDFGFMQGKQIKDSFIVKNRKKAWKLREPKFQIDKSETKQILNEFAPGIWEELEGLHDAIEEPIESILRDYGGYRVEIERSGCSIFTGKDFMVRNYDYHPKTYEGRYSFFQPYDDGFATVGPQQRVTGRMDGMNEKGLALGYNSIQRKKPKDGFVCHMISRMVLENCANVDEAIAMLKEIPHRHSFSYIVLDKKGEAYIVEASPRSVQIRQSNMCTNHFELQKSENKRYLDDSYRRLEAMKKHQNQATDVYQAFRMMNDTDKGVFSKEYKNWGGTIHTSTYQPNELKVWFALGGDQKPIIFDFQEWIDGNDISLNQITGEIDTNLSFAHMEKI</sequence>
<evidence type="ECO:0000259" key="1">
    <source>
        <dbReference type="Pfam" id="PF03417"/>
    </source>
</evidence>
<keyword evidence="2" id="KW-0378">Hydrolase</keyword>
<dbReference type="Gene3D" id="3.60.60.10">
    <property type="entry name" value="Penicillin V Acylase, Chain A"/>
    <property type="match status" value="1"/>
</dbReference>
<evidence type="ECO:0000313" key="3">
    <source>
        <dbReference type="Proteomes" id="UP000037854"/>
    </source>
</evidence>
<dbReference type="PANTHER" id="PTHR34180:SF1">
    <property type="entry name" value="BETA-ALANYL-DOPAMINE_CARCININE HYDROLASE"/>
    <property type="match status" value="1"/>
</dbReference>
<dbReference type="Proteomes" id="UP000037854">
    <property type="component" value="Unassembled WGS sequence"/>
</dbReference>
<accession>A0ABR5MMP5</accession>
<dbReference type="RefSeq" id="WP_047184264.1">
    <property type="nucleotide sequence ID" value="NZ_LGTK01000007.1"/>
</dbReference>
<dbReference type="SUPFAM" id="SSF56235">
    <property type="entry name" value="N-terminal nucleophile aminohydrolases (Ntn hydrolases)"/>
    <property type="match status" value="1"/>
</dbReference>
<dbReference type="PANTHER" id="PTHR34180">
    <property type="entry name" value="PEPTIDASE C45"/>
    <property type="match status" value="1"/>
</dbReference>
<dbReference type="Pfam" id="PF03417">
    <property type="entry name" value="AAT"/>
    <property type="match status" value="1"/>
</dbReference>
<protein>
    <submittedName>
        <fullName evidence="2">Choloylglycine hydrolase</fullName>
    </submittedName>
</protein>
<dbReference type="InterPro" id="IPR047801">
    <property type="entry name" value="Peptidase_C45"/>
</dbReference>
<dbReference type="InterPro" id="IPR005079">
    <property type="entry name" value="Peptidase_C45_hydrolase"/>
</dbReference>
<proteinExistence type="predicted"/>
<dbReference type="EMBL" id="LGTK01000007">
    <property type="protein sequence ID" value="KPH77473.1"/>
    <property type="molecule type" value="Genomic_DNA"/>
</dbReference>
<dbReference type="CDD" id="cd01935">
    <property type="entry name" value="Ntn_CGH_like"/>
    <property type="match status" value="1"/>
</dbReference>
<dbReference type="InterPro" id="IPR029055">
    <property type="entry name" value="Ntn_hydrolases_N"/>
</dbReference>
<dbReference type="NCBIfam" id="NF040521">
    <property type="entry name" value="C45_proenzyme"/>
    <property type="match status" value="1"/>
</dbReference>
<keyword evidence="3" id="KW-1185">Reference proteome</keyword>
<evidence type="ECO:0000313" key="2">
    <source>
        <dbReference type="EMBL" id="KPH77473.1"/>
    </source>
</evidence>
<feature type="domain" description="Peptidase C45 hydrolase" evidence="1">
    <location>
        <begin position="104"/>
        <end position="311"/>
    </location>
</feature>
<dbReference type="InterPro" id="IPR047794">
    <property type="entry name" value="C45_proenzyme-like"/>
</dbReference>
<comment type="caution">
    <text evidence="2">The sequence shown here is derived from an EMBL/GenBank/DDBJ whole genome shotgun (WGS) entry which is preliminary data.</text>
</comment>
<name>A0ABR5MMP5_9BACI</name>
<organism evidence="2 3">
    <name type="scientific">Oceanobacillus caeni</name>
    <dbReference type="NCBI Taxonomy" id="405946"/>
    <lineage>
        <taxon>Bacteria</taxon>
        <taxon>Bacillati</taxon>
        <taxon>Bacillota</taxon>
        <taxon>Bacilli</taxon>
        <taxon>Bacillales</taxon>
        <taxon>Bacillaceae</taxon>
        <taxon>Oceanobacillus</taxon>
    </lineage>
</organism>
<gene>
    <name evidence="2" type="ORF">AFL42_03650</name>
</gene>
<dbReference type="GO" id="GO:0016787">
    <property type="term" value="F:hydrolase activity"/>
    <property type="evidence" value="ECO:0007669"/>
    <property type="project" value="UniProtKB-KW"/>
</dbReference>
<reference evidence="2 3" key="1">
    <citation type="submission" date="2015-07" db="EMBL/GenBank/DDBJ databases">
        <title>High-quality draft genome sequence of Oceanobacillus caeni HM6, a bacillus isolated from a human feces.</title>
        <authorList>
            <person name="Kumar J."/>
            <person name="Verma M.K."/>
            <person name="Pandey R."/>
            <person name="Bhambi M."/>
            <person name="Chauhan N."/>
        </authorList>
    </citation>
    <scope>NUCLEOTIDE SEQUENCE [LARGE SCALE GENOMIC DNA]</scope>
    <source>
        <strain evidence="2 3">HM6</strain>
    </source>
</reference>